<dbReference type="OrthoDB" id="6596666at2759"/>
<comment type="caution">
    <text evidence="1">The sequence shown here is derived from an EMBL/GenBank/DDBJ whole genome shotgun (WGS) entry which is preliminary data.</text>
</comment>
<proteinExistence type="predicted"/>
<organism evidence="1 2">
    <name type="scientific">Photinus pyralis</name>
    <name type="common">Common eastern firefly</name>
    <name type="synonym">Lampyris pyralis</name>
    <dbReference type="NCBI Taxonomy" id="7054"/>
    <lineage>
        <taxon>Eukaryota</taxon>
        <taxon>Metazoa</taxon>
        <taxon>Ecdysozoa</taxon>
        <taxon>Arthropoda</taxon>
        <taxon>Hexapoda</taxon>
        <taxon>Insecta</taxon>
        <taxon>Pterygota</taxon>
        <taxon>Neoptera</taxon>
        <taxon>Endopterygota</taxon>
        <taxon>Coleoptera</taxon>
        <taxon>Polyphaga</taxon>
        <taxon>Elateriformia</taxon>
        <taxon>Elateroidea</taxon>
        <taxon>Lampyridae</taxon>
        <taxon>Lampyrinae</taxon>
        <taxon>Photinus</taxon>
    </lineage>
</organism>
<dbReference type="PANTHER" id="PTHR32344">
    <property type="entry name" value="U1-TYPE DOMAIN-CONTAINING PROTEIN"/>
    <property type="match status" value="1"/>
</dbReference>
<name>A0A5N4B6V7_PHOPY</name>
<dbReference type="Proteomes" id="UP000327044">
    <property type="component" value="Unassembled WGS sequence"/>
</dbReference>
<dbReference type="GO" id="GO:0006357">
    <property type="term" value="P:regulation of transcription by RNA polymerase II"/>
    <property type="evidence" value="ECO:0007669"/>
    <property type="project" value="InterPro"/>
</dbReference>
<dbReference type="PANTHER" id="PTHR32344:SF1">
    <property type="entry name" value="U1-TYPE DOMAIN-CONTAINING PROTEIN"/>
    <property type="match status" value="1"/>
</dbReference>
<dbReference type="InterPro" id="IPR012337">
    <property type="entry name" value="RNaseH-like_sf"/>
</dbReference>
<sequence>MPKQKSTPDEWIRGFPELKIENGRIFCRACVKTIQNDKKYNVTQHVQTTLHVERRKKFEIEKSKQQTLVESVASSSRQDEQFKFNFDLCEMMIQANIPLKKLENGPFRQFLQTYCNRHIPAETTLRKNYVEPVFLQVYRKIQQLIGNNYIWFAVDETTDSCGRYVASLIVGVLNEDIATQGYVVSLKELPKTNSDTITRFVNESLTSLFLPNAVPTTKILLMISDAAAYMLKAGRNLKILYESLIHCTCVAHGVNRVAETVRLQFPEVNKLISNGKKIFVKAPLRVQQFKEKFPDLPLPPEPILTRWGTWLEAASYYSTYINQFEEVVTQFDAEATQSVKNCVNIFQNKKLRQDLAFLKGNYTFICTVIAKLEKQSVPLVESTGIIQDFKEQIQAVPGQLGRVVHGKLQDVFNKNSGFEVLLKVARVLQGEFVEDLDIDTTIVPKFKFAPITSVDVERSFSTLKNILSERRRNLTMQHLEQFAIIHCFKENE</sequence>
<dbReference type="EMBL" id="VVIM01000001">
    <property type="protein sequence ID" value="KAB0805335.1"/>
    <property type="molecule type" value="Genomic_DNA"/>
</dbReference>
<accession>A0A5N4B6V7</accession>
<protein>
    <submittedName>
        <fullName evidence="1">Uncharacterized protein</fullName>
    </submittedName>
</protein>
<dbReference type="AlphaFoldDB" id="A0A5N4B6V7"/>
<gene>
    <name evidence="1" type="ORF">PPYR_02305</name>
</gene>
<evidence type="ECO:0000313" key="1">
    <source>
        <dbReference type="EMBL" id="KAB0805335.1"/>
    </source>
</evidence>
<evidence type="ECO:0000313" key="2">
    <source>
        <dbReference type="Proteomes" id="UP000327044"/>
    </source>
</evidence>
<dbReference type="GO" id="GO:0005634">
    <property type="term" value="C:nucleus"/>
    <property type="evidence" value="ECO:0007669"/>
    <property type="project" value="InterPro"/>
</dbReference>
<dbReference type="SUPFAM" id="SSF53098">
    <property type="entry name" value="Ribonuclease H-like"/>
    <property type="match status" value="1"/>
</dbReference>
<dbReference type="InParanoid" id="A0A5N4B6V7"/>
<dbReference type="InterPro" id="IPR033375">
    <property type="entry name" value="Cggbp1"/>
</dbReference>
<keyword evidence="2" id="KW-1185">Reference proteome</keyword>
<dbReference type="GO" id="GO:0003690">
    <property type="term" value="F:double-stranded DNA binding"/>
    <property type="evidence" value="ECO:0007669"/>
    <property type="project" value="InterPro"/>
</dbReference>
<reference evidence="1 2" key="1">
    <citation type="journal article" date="2018" name="Elife">
        <title>Firefly genomes illuminate parallel origins of bioluminescence in beetles.</title>
        <authorList>
            <person name="Fallon T.R."/>
            <person name="Lower S.E."/>
            <person name="Chang C.H."/>
            <person name="Bessho-Uehara M."/>
            <person name="Martin G.J."/>
            <person name="Bewick A.J."/>
            <person name="Behringer M."/>
            <person name="Debat H.J."/>
            <person name="Wong I."/>
            <person name="Day J.C."/>
            <person name="Suvorov A."/>
            <person name="Silva C.J."/>
            <person name="Stanger-Hall K.F."/>
            <person name="Hall D.W."/>
            <person name="Schmitz R.J."/>
            <person name="Nelson D.R."/>
            <person name="Lewis S.M."/>
            <person name="Shigenobu S."/>
            <person name="Bybee S.M."/>
            <person name="Larracuente A.M."/>
            <person name="Oba Y."/>
            <person name="Weng J.K."/>
        </authorList>
    </citation>
    <scope>NUCLEOTIDE SEQUENCE [LARGE SCALE GENOMIC DNA]</scope>
    <source>
        <strain evidence="1">1611_PpyrPB1</strain>
        <tissue evidence="1">Whole body</tissue>
    </source>
</reference>